<keyword evidence="10" id="KW-1185">Reference proteome</keyword>
<evidence type="ECO:0000256" key="1">
    <source>
        <dbReference type="ARBA" id="ARBA00022543"/>
    </source>
</evidence>
<dbReference type="Gene3D" id="3.30.450.20">
    <property type="entry name" value="PAS domain"/>
    <property type="match status" value="1"/>
</dbReference>
<dbReference type="SMART" id="SM00448">
    <property type="entry name" value="REC"/>
    <property type="match status" value="1"/>
</dbReference>
<evidence type="ECO:0000256" key="2">
    <source>
        <dbReference type="ARBA" id="ARBA00022553"/>
    </source>
</evidence>
<keyword evidence="4" id="KW-0157">Chromophore</keyword>
<dbReference type="PANTHER" id="PTHR45339:SF1">
    <property type="entry name" value="HYBRID SIGNAL TRANSDUCTION HISTIDINE KINASE J"/>
    <property type="match status" value="1"/>
</dbReference>
<dbReference type="Proteomes" id="UP001497444">
    <property type="component" value="Chromosome 14"/>
</dbReference>
<dbReference type="CDD" id="cd17546">
    <property type="entry name" value="REC_hyHK_CKI1_RcsC-like"/>
    <property type="match status" value="1"/>
</dbReference>
<dbReference type="Gene3D" id="3.40.50.2300">
    <property type="match status" value="1"/>
</dbReference>
<dbReference type="CDD" id="cd00130">
    <property type="entry name" value="PAS"/>
    <property type="match status" value="1"/>
</dbReference>
<keyword evidence="6" id="KW-0675">Receptor</keyword>
<organism evidence="9 10">
    <name type="scientific">Sphagnum jensenii</name>
    <dbReference type="NCBI Taxonomy" id="128206"/>
    <lineage>
        <taxon>Eukaryota</taxon>
        <taxon>Viridiplantae</taxon>
        <taxon>Streptophyta</taxon>
        <taxon>Embryophyta</taxon>
        <taxon>Bryophyta</taxon>
        <taxon>Sphagnophytina</taxon>
        <taxon>Sphagnopsida</taxon>
        <taxon>Sphagnales</taxon>
        <taxon>Sphagnaceae</taxon>
        <taxon>Sphagnum</taxon>
    </lineage>
</organism>
<feature type="domain" description="Response regulatory" evidence="8">
    <location>
        <begin position="237"/>
        <end position="368"/>
    </location>
</feature>
<dbReference type="SUPFAM" id="SSF55785">
    <property type="entry name" value="PYP-like sensor domain (PAS domain)"/>
    <property type="match status" value="1"/>
</dbReference>
<proteinExistence type="predicted"/>
<evidence type="ECO:0000256" key="7">
    <source>
        <dbReference type="PROSITE-ProRule" id="PRU00169"/>
    </source>
</evidence>
<evidence type="ECO:0000256" key="6">
    <source>
        <dbReference type="ARBA" id="ARBA00023170"/>
    </source>
</evidence>
<dbReference type="PROSITE" id="PS50110">
    <property type="entry name" value="RESPONSE_REGULATORY"/>
    <property type="match status" value="1"/>
</dbReference>
<keyword evidence="3" id="KW-0716">Sensory transduction</keyword>
<dbReference type="InterPro" id="IPR001789">
    <property type="entry name" value="Sig_transdc_resp-reg_receiver"/>
</dbReference>
<evidence type="ECO:0000259" key="8">
    <source>
        <dbReference type="PROSITE" id="PS50110"/>
    </source>
</evidence>
<evidence type="ECO:0000256" key="5">
    <source>
        <dbReference type="ARBA" id="ARBA00023012"/>
    </source>
</evidence>
<name>A0ABP0W9V2_9BRYO</name>
<accession>A0ABP0W9V2</accession>
<gene>
    <name evidence="9" type="ORF">CSSPJE1EN1_LOCUS7780</name>
</gene>
<keyword evidence="5" id="KW-0902">Two-component regulatory system</keyword>
<dbReference type="EMBL" id="OZ020109">
    <property type="protein sequence ID" value="CAK9262302.1"/>
    <property type="molecule type" value="Genomic_DNA"/>
</dbReference>
<keyword evidence="1" id="KW-0600">Photoreceptor protein</keyword>
<evidence type="ECO:0000256" key="3">
    <source>
        <dbReference type="ARBA" id="ARBA00022606"/>
    </source>
</evidence>
<evidence type="ECO:0000313" key="9">
    <source>
        <dbReference type="EMBL" id="CAK9262302.1"/>
    </source>
</evidence>
<dbReference type="InterPro" id="IPR000014">
    <property type="entry name" value="PAS"/>
</dbReference>
<dbReference type="Pfam" id="PF00072">
    <property type="entry name" value="Response_reg"/>
    <property type="match status" value="1"/>
</dbReference>
<evidence type="ECO:0000313" key="10">
    <source>
        <dbReference type="Proteomes" id="UP001497444"/>
    </source>
</evidence>
<dbReference type="InterPro" id="IPR035965">
    <property type="entry name" value="PAS-like_dom_sf"/>
</dbReference>
<dbReference type="PANTHER" id="PTHR45339">
    <property type="entry name" value="HYBRID SIGNAL TRANSDUCTION HISTIDINE KINASE J"/>
    <property type="match status" value="1"/>
</dbReference>
<feature type="modified residue" description="4-aspartylphosphate" evidence="7">
    <location>
        <position position="296"/>
    </location>
</feature>
<keyword evidence="2 7" id="KW-0597">Phosphoprotein</keyword>
<dbReference type="SUPFAM" id="SSF52172">
    <property type="entry name" value="CheY-like"/>
    <property type="match status" value="1"/>
</dbReference>
<reference evidence="9" key="1">
    <citation type="submission" date="2024-02" db="EMBL/GenBank/DDBJ databases">
        <authorList>
            <consortium name="ELIXIR-Norway"/>
            <consortium name="Elixir Norway"/>
        </authorList>
    </citation>
    <scope>NUCLEOTIDE SEQUENCE</scope>
</reference>
<dbReference type="InterPro" id="IPR011006">
    <property type="entry name" value="CheY-like_superfamily"/>
</dbReference>
<sequence>MPQELIGTAAWDVCHPDDIPTLKRMLYSREIGPLSNGSVIYRRMRKDSSYTTVQATGRALGTRNTLLPPLFVMIVKSGISHYIQSVSLHQRTFFLELIACLFTELGLCSMLILVNHVANRWYAWVEQDNRNFSSVQDQQENLHINTNKAKFVAPKSAELEIPLLIRSKSQSAIRPTSPEVLYANLQQPLPPDNTIANPPIPSHKSTETESGLRDAGILAKSATEENENLQLASSRVKALIVPPFTRGQSMKASGSSSSANLSSDREFLKHKKVLLVEDDPVIRKIFLAQFDLVLMDLHMPVMDGTHAVQIFRSWEADQNPPRKRIVIFAVTANSSDADMVKCAQSGFDEFVTKPLTVEKLMDRLKMISSPSYDRKLDFMNTQCL</sequence>
<protein>
    <recommendedName>
        <fullName evidence="8">Response regulatory domain-containing protein</fullName>
    </recommendedName>
</protein>
<evidence type="ECO:0000256" key="4">
    <source>
        <dbReference type="ARBA" id="ARBA00022991"/>
    </source>
</evidence>